<gene>
    <name evidence="1" type="ORF">BECKFM1743B_GA0114221_106521</name>
</gene>
<evidence type="ECO:0000313" key="1">
    <source>
        <dbReference type="EMBL" id="VFK19876.1"/>
    </source>
</evidence>
<reference evidence="1" key="1">
    <citation type="submission" date="2019-02" db="EMBL/GenBank/DDBJ databases">
        <authorList>
            <person name="Gruber-Vodicka R. H."/>
            <person name="Seah K. B. B."/>
        </authorList>
    </citation>
    <scope>NUCLEOTIDE SEQUENCE</scope>
    <source>
        <strain evidence="1">BECK_BZ164</strain>
    </source>
</reference>
<dbReference type="EMBL" id="CAADFL010000652">
    <property type="protein sequence ID" value="VFK19876.1"/>
    <property type="molecule type" value="Genomic_DNA"/>
</dbReference>
<dbReference type="AlphaFoldDB" id="A0A450WS37"/>
<protein>
    <submittedName>
        <fullName evidence="1">Uncharacterized protein</fullName>
    </submittedName>
</protein>
<accession>A0A450WS37</accession>
<sequence length="48" mass="5448">MTLSLDINLIEYFKSKAGEQGYRTLNNLIDGSDRDCPIMGHKWDSMIG</sequence>
<name>A0A450WS37_9GAMM</name>
<organism evidence="1">
    <name type="scientific">Candidatus Kentrum sp. FM</name>
    <dbReference type="NCBI Taxonomy" id="2126340"/>
    <lineage>
        <taxon>Bacteria</taxon>
        <taxon>Pseudomonadati</taxon>
        <taxon>Pseudomonadota</taxon>
        <taxon>Gammaproteobacteria</taxon>
        <taxon>Candidatus Kentrum</taxon>
    </lineage>
</organism>
<proteinExistence type="predicted"/>